<dbReference type="HOGENOM" id="CLU_3186878_0_0_6"/>
<gene>
    <name evidence="1" type="ORF">C427_1271</name>
</gene>
<dbReference type="AlphaFoldDB" id="K7A099"/>
<dbReference type="PATRIC" id="fig|1129794.4.peg.1262"/>
<dbReference type="STRING" id="1129794.C427_1271"/>
<reference evidence="1 2" key="1">
    <citation type="journal article" date="2013" name="Genome Announc.">
        <title>Complete Genome Sequence of Glaciecola psychrophila Strain 170T.</title>
        <authorList>
            <person name="Yin J."/>
            <person name="Chen J."/>
            <person name="Liu G."/>
            <person name="Yu Y."/>
            <person name="Song L."/>
            <person name="Wang X."/>
            <person name="Qu X."/>
        </authorList>
    </citation>
    <scope>NUCLEOTIDE SEQUENCE [LARGE SCALE GENOMIC DNA]</scope>
    <source>
        <strain evidence="1 2">170</strain>
    </source>
</reference>
<dbReference type="KEGG" id="gps:C427_1271"/>
<dbReference type="SUPFAM" id="SSF74778">
    <property type="entry name" value="Aconitase B, N-terminal domain"/>
    <property type="match status" value="1"/>
</dbReference>
<protein>
    <submittedName>
        <fullName evidence="1">Uncharacterized protein</fullName>
    </submittedName>
</protein>
<dbReference type="Proteomes" id="UP000011864">
    <property type="component" value="Chromosome"/>
</dbReference>
<dbReference type="GO" id="GO:0003994">
    <property type="term" value="F:aconitate hydratase activity"/>
    <property type="evidence" value="ECO:0007669"/>
    <property type="project" value="InterPro"/>
</dbReference>
<dbReference type="InterPro" id="IPR036288">
    <property type="entry name" value="Aconitase_B_HEAT-like_dom_sf"/>
</dbReference>
<organism evidence="1 2">
    <name type="scientific">Paraglaciecola psychrophila 170</name>
    <dbReference type="NCBI Taxonomy" id="1129794"/>
    <lineage>
        <taxon>Bacteria</taxon>
        <taxon>Pseudomonadati</taxon>
        <taxon>Pseudomonadota</taxon>
        <taxon>Gammaproteobacteria</taxon>
        <taxon>Alteromonadales</taxon>
        <taxon>Alteromonadaceae</taxon>
        <taxon>Paraglaciecola</taxon>
    </lineage>
</organism>
<evidence type="ECO:0000313" key="2">
    <source>
        <dbReference type="Proteomes" id="UP000011864"/>
    </source>
</evidence>
<dbReference type="EMBL" id="CP003837">
    <property type="protein sequence ID" value="AGH43380.1"/>
    <property type="molecule type" value="Genomic_DNA"/>
</dbReference>
<sequence>MKTQTVTQASCHHVAQRAATNIPPKLLDAEQVARLVRVMKTSPAGN</sequence>
<evidence type="ECO:0000313" key="1">
    <source>
        <dbReference type="EMBL" id="AGH43380.1"/>
    </source>
</evidence>
<dbReference type="GO" id="GO:0006099">
    <property type="term" value="P:tricarboxylic acid cycle"/>
    <property type="evidence" value="ECO:0007669"/>
    <property type="project" value="InterPro"/>
</dbReference>
<name>K7A099_9ALTE</name>
<dbReference type="RefSeq" id="WP_007634646.1">
    <property type="nucleotide sequence ID" value="NC_020514.1"/>
</dbReference>
<accession>K7A099</accession>
<proteinExistence type="predicted"/>
<dbReference type="Gene3D" id="1.25.40.310">
    <property type="entry name" value="Aconitate B, HEAT-like domain"/>
    <property type="match status" value="1"/>
</dbReference>
<keyword evidence="2" id="KW-1185">Reference proteome</keyword>